<feature type="transmembrane region" description="Helical" evidence="2">
    <location>
        <begin position="154"/>
        <end position="174"/>
    </location>
</feature>
<feature type="transmembrane region" description="Helical" evidence="2">
    <location>
        <begin position="230"/>
        <end position="247"/>
    </location>
</feature>
<protein>
    <submittedName>
        <fullName evidence="3">Stage III sporulation protein AE</fullName>
    </submittedName>
</protein>
<dbReference type="InterPro" id="IPR014194">
    <property type="entry name" value="Spore_III_AE"/>
</dbReference>
<organism evidence="3 4">
    <name type="scientific">Geomicrobium halophilum</name>
    <dbReference type="NCBI Taxonomy" id="549000"/>
    <lineage>
        <taxon>Bacteria</taxon>
        <taxon>Bacillati</taxon>
        <taxon>Bacillota</taxon>
        <taxon>Bacilli</taxon>
        <taxon>Bacillales</taxon>
        <taxon>Geomicrobium</taxon>
    </lineage>
</organism>
<feature type="transmembrane region" description="Helical" evidence="2">
    <location>
        <begin position="382"/>
        <end position="404"/>
    </location>
</feature>
<dbReference type="Proteomes" id="UP000568839">
    <property type="component" value="Unassembled WGS sequence"/>
</dbReference>
<evidence type="ECO:0000256" key="1">
    <source>
        <dbReference type="SAM" id="MobiDB-lite"/>
    </source>
</evidence>
<evidence type="ECO:0000313" key="4">
    <source>
        <dbReference type="Proteomes" id="UP000568839"/>
    </source>
</evidence>
<dbReference type="EMBL" id="JACHHJ010000001">
    <property type="protein sequence ID" value="MBB6448922.1"/>
    <property type="molecule type" value="Genomic_DNA"/>
</dbReference>
<feature type="transmembrane region" description="Helical" evidence="2">
    <location>
        <begin position="186"/>
        <end position="218"/>
    </location>
</feature>
<evidence type="ECO:0000313" key="3">
    <source>
        <dbReference type="EMBL" id="MBB6448922.1"/>
    </source>
</evidence>
<reference evidence="3 4" key="1">
    <citation type="submission" date="2020-08" db="EMBL/GenBank/DDBJ databases">
        <title>Genomic Encyclopedia of Type Strains, Phase IV (KMG-IV): sequencing the most valuable type-strain genomes for metagenomic binning, comparative biology and taxonomic classification.</title>
        <authorList>
            <person name="Goeker M."/>
        </authorList>
    </citation>
    <scope>NUCLEOTIDE SEQUENCE [LARGE SCALE GENOMIC DNA]</scope>
    <source>
        <strain evidence="3 4">DSM 21769</strain>
    </source>
</reference>
<feature type="transmembrane region" description="Helical" evidence="2">
    <location>
        <begin position="259"/>
        <end position="279"/>
    </location>
</feature>
<feature type="region of interest" description="Disordered" evidence="1">
    <location>
        <begin position="25"/>
        <end position="45"/>
    </location>
</feature>
<comment type="caution">
    <text evidence="3">The sequence shown here is derived from an EMBL/GenBank/DDBJ whole genome shotgun (WGS) entry which is preliminary data.</text>
</comment>
<feature type="transmembrane region" description="Helical" evidence="2">
    <location>
        <begin position="119"/>
        <end position="142"/>
    </location>
</feature>
<gene>
    <name evidence="3" type="ORF">HNR44_000871</name>
</gene>
<dbReference type="AlphaFoldDB" id="A0A841PXP6"/>
<feature type="transmembrane region" description="Helical" evidence="2">
    <location>
        <begin position="332"/>
        <end position="362"/>
    </location>
</feature>
<keyword evidence="2" id="KW-1133">Transmembrane helix</keyword>
<keyword evidence="2" id="KW-0812">Transmembrane</keyword>
<dbReference type="NCBIfam" id="TIGR02829">
    <property type="entry name" value="spore_III_AE"/>
    <property type="match status" value="1"/>
</dbReference>
<keyword evidence="2" id="KW-0472">Membrane</keyword>
<proteinExistence type="predicted"/>
<keyword evidence="4" id="KW-1185">Reference proteome</keyword>
<name>A0A841PXP6_9BACL</name>
<sequence>MKMLWAVLCMSVIFLIGGDPPLLSAEDGDEGMEQGLPIENEETDVEPSAEDMLEEQMDEQMDRLGFSEIESFWEDIRGEYESFLPESQRGQLNDFISGERQFDPVEWGQALLRFILHEITANITLLGTLLLLTVFTMVLRALQNAFEHAAVSRIAYSVSFTVLIIIAMNSFYVAMSYAQEAVQNMVHFMIALLPMLLALLAMTGAASSAALFHPLIVVLVNTSGLLIERLVLPLLFVSALISVISTMSDKFQLSKLATLIRNAAMAVLGAFLTVFLAAISVQGATAAVTDGVTVRTAKYIAGNFVPVVGRMFTDATDTVIGASLLLKNTVGVVGLGILFTIIAFPALKILALAIIFHLSAAVMQPLGGGPIGTCLSLFAKTVLFMFAAVSVVSLMFFLAITIIITSGNLSLMVR</sequence>
<dbReference type="Pfam" id="PF09546">
    <property type="entry name" value="Spore_III_AE"/>
    <property type="match status" value="1"/>
</dbReference>
<accession>A0A841PXP6</accession>
<dbReference type="RefSeq" id="WP_246406975.1">
    <property type="nucleotide sequence ID" value="NZ_JACHHJ010000001.1"/>
</dbReference>
<evidence type="ECO:0000256" key="2">
    <source>
        <dbReference type="SAM" id="Phobius"/>
    </source>
</evidence>